<organism evidence="2 3">
    <name type="scientific">Ascaris lumbricoides</name>
    <name type="common">Giant roundworm</name>
    <dbReference type="NCBI Taxonomy" id="6252"/>
    <lineage>
        <taxon>Eukaryota</taxon>
        <taxon>Metazoa</taxon>
        <taxon>Ecdysozoa</taxon>
        <taxon>Nematoda</taxon>
        <taxon>Chromadorea</taxon>
        <taxon>Rhabditida</taxon>
        <taxon>Spirurina</taxon>
        <taxon>Ascaridomorpha</taxon>
        <taxon>Ascaridoidea</taxon>
        <taxon>Ascarididae</taxon>
        <taxon>Ascaris</taxon>
    </lineage>
</organism>
<feature type="region of interest" description="Disordered" evidence="1">
    <location>
        <begin position="72"/>
        <end position="102"/>
    </location>
</feature>
<dbReference type="AlphaFoldDB" id="A0A0M3HZ52"/>
<sequence>MRAMISKNGMYDAKIRDPRTSTDVQDSGRSSGSMQLRPLDERGKAISDGSAVRFVAQMYYYQPLLESLAHQQPTATTPTAQLGTQSQCGKPGGASAASREASSSTFASRKGAWIGRYKRYPSSGFCLCDRLMKLNDSVSASKILSVHQKCDSVQILVESPCY</sequence>
<accession>A0A0M3HZ52</accession>
<evidence type="ECO:0000256" key="1">
    <source>
        <dbReference type="SAM" id="MobiDB-lite"/>
    </source>
</evidence>
<dbReference type="Proteomes" id="UP000036681">
    <property type="component" value="Unplaced"/>
</dbReference>
<protein>
    <submittedName>
        <fullName evidence="3">PDZ domain-containing protein</fullName>
    </submittedName>
</protein>
<feature type="compositionally biased region" description="Polar residues" evidence="1">
    <location>
        <begin position="21"/>
        <end position="34"/>
    </location>
</feature>
<name>A0A0M3HZ52_ASCLU</name>
<dbReference type="WBParaSite" id="ALUE_0000890901-mRNA-1">
    <property type="protein sequence ID" value="ALUE_0000890901-mRNA-1"/>
    <property type="gene ID" value="ALUE_0000890901"/>
</dbReference>
<evidence type="ECO:0000313" key="2">
    <source>
        <dbReference type="Proteomes" id="UP000036681"/>
    </source>
</evidence>
<proteinExistence type="predicted"/>
<evidence type="ECO:0000313" key="3">
    <source>
        <dbReference type="WBParaSite" id="ALUE_0000890901-mRNA-1"/>
    </source>
</evidence>
<reference evidence="3" key="1">
    <citation type="submission" date="2017-02" db="UniProtKB">
        <authorList>
            <consortium name="WormBaseParasite"/>
        </authorList>
    </citation>
    <scope>IDENTIFICATION</scope>
</reference>
<feature type="region of interest" description="Disordered" evidence="1">
    <location>
        <begin position="1"/>
        <end position="42"/>
    </location>
</feature>
<feature type="compositionally biased region" description="Low complexity" evidence="1">
    <location>
        <begin position="72"/>
        <end position="81"/>
    </location>
</feature>
<keyword evidence="2" id="KW-1185">Reference proteome</keyword>